<dbReference type="GO" id="GO:0097173">
    <property type="term" value="P:N-acetylmuramic acid catabolic process"/>
    <property type="evidence" value="ECO:0007669"/>
    <property type="project" value="UniProtKB-UniPathway"/>
</dbReference>
<comment type="similarity">
    <text evidence="7 12">Belongs to the GCKR-like family. MurNAc-6-P etherase subfamily.</text>
</comment>
<evidence type="ECO:0000256" key="5">
    <source>
        <dbReference type="ARBA" id="ARBA00060595"/>
    </source>
</evidence>
<dbReference type="Gene3D" id="1.10.8.1080">
    <property type="match status" value="1"/>
</dbReference>
<dbReference type="PROSITE" id="PS51464">
    <property type="entry name" value="SIS"/>
    <property type="match status" value="1"/>
</dbReference>
<dbReference type="Pfam" id="PF20741">
    <property type="entry name" value="GKRP-like_C"/>
    <property type="match status" value="1"/>
</dbReference>
<dbReference type="EMBL" id="SRYE01000002">
    <property type="protein sequence ID" value="TGY62698.1"/>
    <property type="molecule type" value="Genomic_DNA"/>
</dbReference>
<dbReference type="FunFam" id="3.40.50.10490:FF:000014">
    <property type="entry name" value="N-acetylmuramic acid 6-phosphate etherase"/>
    <property type="match status" value="1"/>
</dbReference>
<dbReference type="Gene3D" id="3.40.50.10490">
    <property type="entry name" value="Glucose-6-phosphate isomerase like protein, domain 1"/>
    <property type="match status" value="1"/>
</dbReference>
<dbReference type="UniPathway" id="UPA00342"/>
<dbReference type="GO" id="GO:0016803">
    <property type="term" value="F:ether hydrolase activity"/>
    <property type="evidence" value="ECO:0007669"/>
    <property type="project" value="TreeGrafter"/>
</dbReference>
<evidence type="ECO:0000256" key="12">
    <source>
        <dbReference type="HAMAP-Rule" id="MF_00068"/>
    </source>
</evidence>
<gene>
    <name evidence="12 14" type="primary">murQ</name>
    <name evidence="14" type="ORF">E5334_04655</name>
</gene>
<evidence type="ECO:0000313" key="14">
    <source>
        <dbReference type="EMBL" id="TGY62698.1"/>
    </source>
</evidence>
<reference evidence="14 15" key="1">
    <citation type="submission" date="2019-04" db="EMBL/GenBank/DDBJ databases">
        <title>Microbes associate with the intestines of laboratory mice.</title>
        <authorList>
            <person name="Navarre W."/>
            <person name="Wong E."/>
            <person name="Huang K."/>
            <person name="Tropini C."/>
            <person name="Ng K."/>
            <person name="Yu B."/>
        </authorList>
    </citation>
    <scope>NUCLEOTIDE SEQUENCE [LARGE SCALE GENOMIC DNA]</scope>
    <source>
        <strain evidence="14 15">NM07_P-09</strain>
    </source>
</reference>
<evidence type="ECO:0000256" key="8">
    <source>
        <dbReference type="ARBA" id="ARBA00067056"/>
    </source>
</evidence>
<keyword evidence="2 12" id="KW-0456">Lyase</keyword>
<dbReference type="NCBIfam" id="NF003915">
    <property type="entry name" value="PRK05441.1"/>
    <property type="match status" value="1"/>
</dbReference>
<evidence type="ECO:0000256" key="7">
    <source>
        <dbReference type="ARBA" id="ARBA00061234"/>
    </source>
</evidence>
<comment type="function">
    <text evidence="12">Specifically catalyzes the cleavage of the D-lactyl ether substituent of MurNAc 6-phosphate, producing GlcNAc 6-phosphate and D-lactate.</text>
</comment>
<evidence type="ECO:0000256" key="3">
    <source>
        <dbReference type="ARBA" id="ARBA00023277"/>
    </source>
</evidence>
<dbReference type="PANTHER" id="PTHR10088:SF4">
    <property type="entry name" value="GLUCOKINASE REGULATORY PROTEIN"/>
    <property type="match status" value="1"/>
</dbReference>
<dbReference type="GO" id="GO:0097367">
    <property type="term" value="F:carbohydrate derivative binding"/>
    <property type="evidence" value="ECO:0007669"/>
    <property type="project" value="InterPro"/>
</dbReference>
<feature type="active site" description="Proton donor" evidence="12">
    <location>
        <position position="84"/>
    </location>
</feature>
<dbReference type="Proteomes" id="UP000310263">
    <property type="component" value="Unassembled WGS sequence"/>
</dbReference>
<dbReference type="SUPFAM" id="SSF53697">
    <property type="entry name" value="SIS domain"/>
    <property type="match status" value="1"/>
</dbReference>
<evidence type="ECO:0000256" key="2">
    <source>
        <dbReference type="ARBA" id="ARBA00023239"/>
    </source>
</evidence>
<dbReference type="HAMAP" id="MF_00068">
    <property type="entry name" value="MurQ"/>
    <property type="match status" value="1"/>
</dbReference>
<keyword evidence="15" id="KW-1185">Reference proteome</keyword>
<dbReference type="InterPro" id="IPR001347">
    <property type="entry name" value="SIS_dom"/>
</dbReference>
<evidence type="ECO:0000256" key="9">
    <source>
        <dbReference type="ARBA" id="ARBA00070061"/>
    </source>
</evidence>
<feature type="active site" evidence="12">
    <location>
        <position position="115"/>
    </location>
</feature>
<dbReference type="FunFam" id="1.10.8.1080:FF:000001">
    <property type="entry name" value="N-acetylmuramic acid 6-phosphate etherase"/>
    <property type="match status" value="1"/>
</dbReference>
<comment type="miscellaneous">
    <text evidence="12">A lyase-type mechanism (elimination/hydration) is suggested for the cleavage of the lactyl ether bond of MurNAc 6-phosphate, with the formation of an alpha,beta-unsaturated aldehyde intermediate with (E)-stereochemistry, followed by the syn addition of water to give product.</text>
</comment>
<dbReference type="PANTHER" id="PTHR10088">
    <property type="entry name" value="GLUCOKINASE REGULATORY PROTEIN"/>
    <property type="match status" value="1"/>
</dbReference>
<dbReference type="NCBIfam" id="TIGR00274">
    <property type="entry name" value="N-acetylmuramic acid 6-phosphate etherase"/>
    <property type="match status" value="1"/>
</dbReference>
<evidence type="ECO:0000256" key="4">
    <source>
        <dbReference type="ARBA" id="ARBA00051747"/>
    </source>
</evidence>
<comment type="subunit">
    <text evidence="1 12">Homodimer.</text>
</comment>
<proteinExistence type="inferred from homology"/>
<sequence length="313" mass="32063">MVDLSGLTTEGRNPHTINLDVMTPLEVAEAMNQEDAQVAAAVGQVVPEVAQAITWGRASLKARGRIVYFGAGTSGRLGLLDAVECRPTFGVTDNVVIGLIAGGQQAFVKAVEGAEDDPALGAADLASIDLGPADLAIGIAASGRTPYVLGGLDYARSQGCKTVAIACTPGSAVGRAADLAIEPACGPEVLCGSTRLKAGTAQKMILNMISTGSLVGLGKAFSNLMVDVQPTNDKLRARSVRIVAEATGLDAEKAQRLLAEAHYYPKVAIVMTLAQVDAQAAQGYLDQASGQVREALRLAGRPVGSDTVACGGH</sequence>
<accession>A0A4S2F1C6</accession>
<dbReference type="AlphaFoldDB" id="A0A4S2F1C6"/>
<dbReference type="EC" id="4.2.1.126" evidence="8 12"/>
<comment type="caution">
    <text evidence="14">The sequence shown here is derived from an EMBL/GenBank/DDBJ whole genome shotgun (WGS) entry which is preliminary data.</text>
</comment>
<dbReference type="NCBIfam" id="NF009222">
    <property type="entry name" value="PRK12570.1"/>
    <property type="match status" value="1"/>
</dbReference>
<dbReference type="Pfam" id="PF22645">
    <property type="entry name" value="GKRP_SIS_N"/>
    <property type="match status" value="1"/>
</dbReference>
<evidence type="ECO:0000256" key="11">
    <source>
        <dbReference type="ARBA" id="ARBA00084049"/>
    </source>
</evidence>
<dbReference type="GO" id="GO:0016835">
    <property type="term" value="F:carbon-oxygen lyase activity"/>
    <property type="evidence" value="ECO:0007669"/>
    <property type="project" value="UniProtKB-UniRule"/>
</dbReference>
<evidence type="ECO:0000256" key="10">
    <source>
        <dbReference type="ARBA" id="ARBA00077905"/>
    </source>
</evidence>
<protein>
    <recommendedName>
        <fullName evidence="9 12">N-acetylmuramic acid 6-phosphate etherase</fullName>
        <shortName evidence="12">MurNAc-6-P etherase</shortName>
        <ecNumber evidence="8 12">4.2.1.126</ecNumber>
    </recommendedName>
    <alternativeName>
        <fullName evidence="11 12">N-acetylmuramic acid 6-phosphate hydrolase</fullName>
    </alternativeName>
    <alternativeName>
        <fullName evidence="10 12">N-acetylmuramic acid 6-phosphate lyase</fullName>
    </alternativeName>
</protein>
<evidence type="ECO:0000256" key="1">
    <source>
        <dbReference type="ARBA" id="ARBA00011738"/>
    </source>
</evidence>
<organism evidence="14 15">
    <name type="scientific">Muricaecibacterium torontonense</name>
    <dbReference type="NCBI Taxonomy" id="3032871"/>
    <lineage>
        <taxon>Bacteria</taxon>
        <taxon>Bacillati</taxon>
        <taxon>Actinomycetota</taxon>
        <taxon>Coriobacteriia</taxon>
        <taxon>Coriobacteriales</taxon>
        <taxon>Atopobiaceae</taxon>
        <taxon>Muricaecibacterium</taxon>
    </lineage>
</organism>
<dbReference type="RefSeq" id="WP_136012426.1">
    <property type="nucleotide sequence ID" value="NZ_SRYE01000002.1"/>
</dbReference>
<dbReference type="OrthoDB" id="9813395at2"/>
<comment type="catalytic activity">
    <reaction evidence="4 12">
        <text>N-acetyl-D-muramate 6-phosphate + H2O = N-acetyl-D-glucosamine 6-phosphate + (R)-lactate</text>
        <dbReference type="Rhea" id="RHEA:26410"/>
        <dbReference type="ChEBI" id="CHEBI:15377"/>
        <dbReference type="ChEBI" id="CHEBI:16004"/>
        <dbReference type="ChEBI" id="CHEBI:57513"/>
        <dbReference type="ChEBI" id="CHEBI:58722"/>
        <dbReference type="EC" id="4.2.1.126"/>
    </reaction>
</comment>
<dbReference type="InterPro" id="IPR046348">
    <property type="entry name" value="SIS_dom_sf"/>
</dbReference>
<comment type="pathway">
    <text evidence="5">Amino-sugar metabolism; 1,6-anhydro-N-acetylmuramate degradation.</text>
</comment>
<evidence type="ECO:0000313" key="15">
    <source>
        <dbReference type="Proteomes" id="UP000310263"/>
    </source>
</evidence>
<comment type="pathway">
    <text evidence="6">Cell wall biogenesis.</text>
</comment>
<evidence type="ECO:0000256" key="6">
    <source>
        <dbReference type="ARBA" id="ARBA00060672"/>
    </source>
</evidence>
<dbReference type="InterPro" id="IPR040190">
    <property type="entry name" value="MURQ/GCKR"/>
</dbReference>
<keyword evidence="3 12" id="KW-0119">Carbohydrate metabolism</keyword>
<evidence type="ECO:0000259" key="13">
    <source>
        <dbReference type="PROSITE" id="PS51464"/>
    </source>
</evidence>
<name>A0A4S2F1C6_9ACTN</name>
<comment type="pathway">
    <text evidence="12">Amino-sugar metabolism; N-acetylmuramate degradation.</text>
</comment>
<dbReference type="GO" id="GO:0046348">
    <property type="term" value="P:amino sugar catabolic process"/>
    <property type="evidence" value="ECO:0007669"/>
    <property type="project" value="InterPro"/>
</dbReference>
<feature type="domain" description="SIS" evidence="13">
    <location>
        <begin position="56"/>
        <end position="219"/>
    </location>
</feature>
<dbReference type="InterPro" id="IPR005488">
    <property type="entry name" value="Etherase_MurQ"/>
</dbReference>
<dbReference type="CDD" id="cd05007">
    <property type="entry name" value="SIS_Etherase"/>
    <property type="match status" value="1"/>
</dbReference>
<dbReference type="GO" id="GO:0009254">
    <property type="term" value="P:peptidoglycan turnover"/>
    <property type="evidence" value="ECO:0007669"/>
    <property type="project" value="TreeGrafter"/>
</dbReference>